<dbReference type="HOGENOM" id="CLU_2612932_0_0_1"/>
<organism>
    <name type="scientific">Solenopsis invicta</name>
    <name type="common">Red imported fire ant</name>
    <name type="synonym">Solenopsis wagneri</name>
    <dbReference type="NCBI Taxonomy" id="13686"/>
    <lineage>
        <taxon>Eukaryota</taxon>
        <taxon>Metazoa</taxon>
        <taxon>Ecdysozoa</taxon>
        <taxon>Arthropoda</taxon>
        <taxon>Hexapoda</taxon>
        <taxon>Insecta</taxon>
        <taxon>Pterygota</taxon>
        <taxon>Neoptera</taxon>
        <taxon>Endopterygota</taxon>
        <taxon>Hymenoptera</taxon>
        <taxon>Apocrita</taxon>
        <taxon>Aculeata</taxon>
        <taxon>Formicoidea</taxon>
        <taxon>Formicidae</taxon>
        <taxon>Myrmicinae</taxon>
        <taxon>Solenopsis</taxon>
    </lineage>
</organism>
<feature type="non-terminal residue" evidence="1">
    <location>
        <position position="1"/>
    </location>
</feature>
<accession>E9JBU9</accession>
<proteinExistence type="predicted"/>
<evidence type="ECO:0000313" key="1">
    <source>
        <dbReference type="EMBL" id="EFZ09703.1"/>
    </source>
</evidence>
<dbReference type="AlphaFoldDB" id="E9JBU9"/>
<reference evidence="1" key="1">
    <citation type="journal article" date="2011" name="Proc. Natl. Acad. Sci. U.S.A.">
        <title>The genome of the fire ant Solenopsis invicta.</title>
        <authorList>
            <person name="Wurm Y."/>
            <person name="Wang J."/>
            <person name="Riba-Grognuz O."/>
            <person name="Corona M."/>
            <person name="Nygaard S."/>
            <person name="Hunt B.G."/>
            <person name="Ingram K.K."/>
            <person name="Falquet L."/>
            <person name="Nipitwattanaphon M."/>
            <person name="Gotzek D."/>
            <person name="Dijkstra M.B."/>
            <person name="Oettler J."/>
            <person name="Comtesse F."/>
            <person name="Shih C.J."/>
            <person name="Wu W.J."/>
            <person name="Yang C.C."/>
            <person name="Thomas J."/>
            <person name="Beaudoing E."/>
            <person name="Pradervand S."/>
            <person name="Flegel V."/>
            <person name="Cook E.D."/>
            <person name="Fabbretti R."/>
            <person name="Stockinger H."/>
            <person name="Long L."/>
            <person name="Farmerie W.G."/>
            <person name="Oakey J."/>
            <person name="Boomsma J.J."/>
            <person name="Pamilo P."/>
            <person name="Yi S.V."/>
            <person name="Heinze J."/>
            <person name="Goodisman M.A."/>
            <person name="Farinelli L."/>
            <person name="Harshman K."/>
            <person name="Hulo N."/>
            <person name="Cerutti L."/>
            <person name="Xenarios I."/>
            <person name="Shoemaker D."/>
            <person name="Keller L."/>
        </authorList>
    </citation>
    <scope>NUCLEOTIDE SEQUENCE [LARGE SCALE GENOMIC DNA]</scope>
</reference>
<protein>
    <submittedName>
        <fullName evidence="1">Uncharacterized protein</fullName>
    </submittedName>
</protein>
<dbReference type="EMBL" id="GL771639">
    <property type="protein sequence ID" value="EFZ09703.1"/>
    <property type="molecule type" value="Genomic_DNA"/>
</dbReference>
<gene>
    <name evidence="1" type="ORF">SINV_08598</name>
</gene>
<feature type="non-terminal residue" evidence="1">
    <location>
        <position position="79"/>
    </location>
</feature>
<sequence>CLPEENCIINEIEKGKSKSIQCTNYVREVYKNQLPASSTIRSWYSNTNGSPGFTQEAINILIKRSDAAGKKNIRYFDDG</sequence>
<name>E9JBU9_SOLIN</name>